<accession>A0A5R9J551</accession>
<dbReference type="Pfam" id="PF01904">
    <property type="entry name" value="DUF72"/>
    <property type="match status" value="1"/>
</dbReference>
<dbReference type="SUPFAM" id="SSF117396">
    <property type="entry name" value="TM1631-like"/>
    <property type="match status" value="1"/>
</dbReference>
<proteinExistence type="predicted"/>
<dbReference type="PANTHER" id="PTHR30348">
    <property type="entry name" value="UNCHARACTERIZED PROTEIN YECE"/>
    <property type="match status" value="1"/>
</dbReference>
<comment type="caution">
    <text evidence="1">The sequence shown here is derived from an EMBL/GenBank/DDBJ whole genome shotgun (WGS) entry which is preliminary data.</text>
</comment>
<dbReference type="Gene3D" id="3.20.20.410">
    <property type="entry name" value="Protein of unknown function UPF0759"/>
    <property type="match status" value="1"/>
</dbReference>
<dbReference type="AlphaFoldDB" id="A0A5R9J551"/>
<sequence>MARAKKAVSHPIRIGIGGWNFPEWRDNFYPKGLRQADELAYASARLGSIEINGTFYRTQTPQTFRSWRDAVPEDFVFSVKAARGAAQRKDASEAAPAIERFLGSGLTELGPALGPILWQLPPGRRFDADALAAFLDLLPAERDGIALRHALEARHPSFSSDPALRLIEQRNVALVALDLDPQAPGTETGYPLTADFAYLRLQATRDEEPLGYAPEHLDAWAARLRALSRERPVYAYVISGAKHRAPAAAQELIHKLKA</sequence>
<dbReference type="InterPro" id="IPR002763">
    <property type="entry name" value="DUF72"/>
</dbReference>
<evidence type="ECO:0000313" key="1">
    <source>
        <dbReference type="EMBL" id="TLU71637.1"/>
    </source>
</evidence>
<dbReference type="PANTHER" id="PTHR30348:SF4">
    <property type="entry name" value="DUF72 DOMAIN-CONTAINING PROTEIN"/>
    <property type="match status" value="1"/>
</dbReference>
<reference evidence="1 2" key="1">
    <citation type="submission" date="2019-05" db="EMBL/GenBank/DDBJ databases">
        <authorList>
            <person name="Pankratov T."/>
            <person name="Grouzdev D."/>
        </authorList>
    </citation>
    <scope>NUCLEOTIDE SEQUENCE [LARGE SCALE GENOMIC DNA]</scope>
    <source>
        <strain evidence="1 2">KEBCLARHB70R</strain>
    </source>
</reference>
<keyword evidence="2" id="KW-1185">Reference proteome</keyword>
<organism evidence="1 2">
    <name type="scientific">Lichenicoccus roseus</name>
    <dbReference type="NCBI Taxonomy" id="2683649"/>
    <lineage>
        <taxon>Bacteria</taxon>
        <taxon>Pseudomonadati</taxon>
        <taxon>Pseudomonadota</taxon>
        <taxon>Alphaproteobacteria</taxon>
        <taxon>Acetobacterales</taxon>
        <taxon>Acetobacteraceae</taxon>
        <taxon>Lichenicoccus</taxon>
    </lineage>
</organism>
<dbReference type="RefSeq" id="WP_138326707.1">
    <property type="nucleotide sequence ID" value="NZ_VCDI01000005.1"/>
</dbReference>
<dbReference type="InterPro" id="IPR036520">
    <property type="entry name" value="UPF0759_sf"/>
</dbReference>
<dbReference type="OrthoDB" id="9780310at2"/>
<evidence type="ECO:0000313" key="2">
    <source>
        <dbReference type="Proteomes" id="UP000305654"/>
    </source>
</evidence>
<dbReference type="EMBL" id="VCDI01000005">
    <property type="protein sequence ID" value="TLU71637.1"/>
    <property type="molecule type" value="Genomic_DNA"/>
</dbReference>
<gene>
    <name evidence="1" type="ORF">FE263_14255</name>
</gene>
<dbReference type="Proteomes" id="UP000305654">
    <property type="component" value="Unassembled WGS sequence"/>
</dbReference>
<name>A0A5R9J551_9PROT</name>
<protein>
    <submittedName>
        <fullName evidence="1">DUF72 domain-containing protein</fullName>
    </submittedName>
</protein>